<dbReference type="PANTHER" id="PTHR21342">
    <property type="entry name" value="PHOSPHOPANTETHEINE ADENYLYLTRANSFERASE"/>
    <property type="match status" value="1"/>
</dbReference>
<name>A0A645E9T1_9ZZZZ</name>
<dbReference type="SUPFAM" id="SSF52374">
    <property type="entry name" value="Nucleotidylyl transferase"/>
    <property type="match status" value="1"/>
</dbReference>
<dbReference type="GO" id="GO:0004595">
    <property type="term" value="F:pantetheine-phosphate adenylyltransferase activity"/>
    <property type="evidence" value="ECO:0007669"/>
    <property type="project" value="UniProtKB-EC"/>
</dbReference>
<feature type="domain" description="Cytidyltransferase-like" evidence="11">
    <location>
        <begin position="5"/>
        <end position="133"/>
    </location>
</feature>
<evidence type="ECO:0000256" key="5">
    <source>
        <dbReference type="ARBA" id="ARBA00022695"/>
    </source>
</evidence>
<sequence>MRTAVFPGSFDPFTLGHLDILISSLRLFDKVIIAVGYNVQKKGFYTVEERMDIIRKSVAHIQNVEVTSYSGLTVEFCRQNNINFIIRGLRTTTDFELERVIAQANTKMNSDVLTVFIPSGHEFSFISSTVVRDVLQNGGDASEFMPKGVDLKDYKKE</sequence>
<keyword evidence="4 12" id="KW-0808">Transferase</keyword>
<dbReference type="EC" id="2.7.7.3" evidence="1"/>
<reference evidence="12" key="1">
    <citation type="submission" date="2019-08" db="EMBL/GenBank/DDBJ databases">
        <authorList>
            <person name="Kucharzyk K."/>
            <person name="Murdoch R.W."/>
            <person name="Higgins S."/>
            <person name="Loffler F."/>
        </authorList>
    </citation>
    <scope>NUCLEOTIDE SEQUENCE</scope>
</reference>
<keyword evidence="6" id="KW-0547">Nucleotide-binding</keyword>
<evidence type="ECO:0000256" key="1">
    <source>
        <dbReference type="ARBA" id="ARBA00012392"/>
    </source>
</evidence>
<dbReference type="AlphaFoldDB" id="A0A645E9T1"/>
<evidence type="ECO:0000256" key="10">
    <source>
        <dbReference type="ARBA" id="ARBA00029346"/>
    </source>
</evidence>
<proteinExistence type="inferred from homology"/>
<evidence type="ECO:0000256" key="7">
    <source>
        <dbReference type="ARBA" id="ARBA00022840"/>
    </source>
</evidence>
<dbReference type="PRINTS" id="PR01020">
    <property type="entry name" value="LPSBIOSNTHSS"/>
</dbReference>
<protein>
    <recommendedName>
        <fullName evidence="2">Phosphopantetheine adenylyltransferase</fullName>
        <ecNumber evidence="1">2.7.7.3</ecNumber>
    </recommendedName>
</protein>
<comment type="catalytic activity">
    <reaction evidence="10">
        <text>(R)-4'-phosphopantetheine + ATP + H(+) = 3'-dephospho-CoA + diphosphate</text>
        <dbReference type="Rhea" id="RHEA:19801"/>
        <dbReference type="ChEBI" id="CHEBI:15378"/>
        <dbReference type="ChEBI" id="CHEBI:30616"/>
        <dbReference type="ChEBI" id="CHEBI:33019"/>
        <dbReference type="ChEBI" id="CHEBI:57328"/>
        <dbReference type="ChEBI" id="CHEBI:61723"/>
        <dbReference type="EC" id="2.7.7.3"/>
    </reaction>
</comment>
<dbReference type="InterPro" id="IPR014729">
    <property type="entry name" value="Rossmann-like_a/b/a_fold"/>
</dbReference>
<evidence type="ECO:0000256" key="9">
    <source>
        <dbReference type="ARBA" id="ARBA00022993"/>
    </source>
</evidence>
<evidence type="ECO:0000313" key="12">
    <source>
        <dbReference type="EMBL" id="MPM97898.1"/>
    </source>
</evidence>
<evidence type="ECO:0000256" key="3">
    <source>
        <dbReference type="ARBA" id="ARBA00022490"/>
    </source>
</evidence>
<comment type="caution">
    <text evidence="12">The sequence shown here is derived from an EMBL/GenBank/DDBJ whole genome shotgun (WGS) entry which is preliminary data.</text>
</comment>
<evidence type="ECO:0000256" key="8">
    <source>
        <dbReference type="ARBA" id="ARBA00022842"/>
    </source>
</evidence>
<evidence type="ECO:0000259" key="11">
    <source>
        <dbReference type="Pfam" id="PF01467"/>
    </source>
</evidence>
<dbReference type="NCBIfam" id="TIGR01510">
    <property type="entry name" value="coaD_prev_kdtB"/>
    <property type="match status" value="1"/>
</dbReference>
<keyword evidence="5 12" id="KW-0548">Nucleotidyltransferase</keyword>
<dbReference type="InterPro" id="IPR001980">
    <property type="entry name" value="PPAT"/>
</dbReference>
<dbReference type="InterPro" id="IPR004821">
    <property type="entry name" value="Cyt_trans-like"/>
</dbReference>
<dbReference type="HAMAP" id="MF_00151">
    <property type="entry name" value="PPAT_bact"/>
    <property type="match status" value="1"/>
</dbReference>
<dbReference type="GO" id="GO:0005524">
    <property type="term" value="F:ATP binding"/>
    <property type="evidence" value="ECO:0007669"/>
    <property type="project" value="UniProtKB-KW"/>
</dbReference>
<dbReference type="NCBIfam" id="TIGR00125">
    <property type="entry name" value="cyt_tran_rel"/>
    <property type="match status" value="1"/>
</dbReference>
<organism evidence="12">
    <name type="scientific">bioreactor metagenome</name>
    <dbReference type="NCBI Taxonomy" id="1076179"/>
    <lineage>
        <taxon>unclassified sequences</taxon>
        <taxon>metagenomes</taxon>
        <taxon>ecological metagenomes</taxon>
    </lineage>
</organism>
<dbReference type="Gene3D" id="3.40.50.620">
    <property type="entry name" value="HUPs"/>
    <property type="match status" value="1"/>
</dbReference>
<evidence type="ECO:0000256" key="2">
    <source>
        <dbReference type="ARBA" id="ARBA00013868"/>
    </source>
</evidence>
<dbReference type="GO" id="GO:0015937">
    <property type="term" value="P:coenzyme A biosynthetic process"/>
    <property type="evidence" value="ECO:0007669"/>
    <property type="project" value="UniProtKB-KW"/>
</dbReference>
<dbReference type="EMBL" id="VSSQ01044104">
    <property type="protein sequence ID" value="MPM97898.1"/>
    <property type="molecule type" value="Genomic_DNA"/>
</dbReference>
<dbReference type="Pfam" id="PF01467">
    <property type="entry name" value="CTP_transf_like"/>
    <property type="match status" value="1"/>
</dbReference>
<keyword evidence="3" id="KW-0963">Cytoplasm</keyword>
<keyword evidence="8" id="KW-0460">Magnesium</keyword>
<evidence type="ECO:0000256" key="6">
    <source>
        <dbReference type="ARBA" id="ARBA00022741"/>
    </source>
</evidence>
<evidence type="ECO:0000256" key="4">
    <source>
        <dbReference type="ARBA" id="ARBA00022679"/>
    </source>
</evidence>
<keyword evidence="9" id="KW-0173">Coenzyme A biosynthesis</keyword>
<gene>
    <name evidence="12" type="primary">coaD_35</name>
    <name evidence="12" type="ORF">SDC9_145078</name>
</gene>
<dbReference type="PANTHER" id="PTHR21342:SF1">
    <property type="entry name" value="PHOSPHOPANTETHEINE ADENYLYLTRANSFERASE"/>
    <property type="match status" value="1"/>
</dbReference>
<keyword evidence="7" id="KW-0067">ATP-binding</keyword>
<accession>A0A645E9T1</accession>
<dbReference type="CDD" id="cd02163">
    <property type="entry name" value="PPAT"/>
    <property type="match status" value="1"/>
</dbReference>